<keyword evidence="3" id="KW-1185">Reference proteome</keyword>
<protein>
    <submittedName>
        <fullName evidence="2">Uncharacterized protein</fullName>
    </submittedName>
</protein>
<proteinExistence type="predicted"/>
<feature type="compositionally biased region" description="Polar residues" evidence="1">
    <location>
        <begin position="94"/>
        <end position="104"/>
    </location>
</feature>
<dbReference type="Proteomes" id="UP001556367">
    <property type="component" value="Unassembled WGS sequence"/>
</dbReference>
<accession>A0ABR3JSJ5</accession>
<comment type="caution">
    <text evidence="2">The sequence shown here is derived from an EMBL/GenBank/DDBJ whole genome shotgun (WGS) entry which is preliminary data.</text>
</comment>
<name>A0ABR3JSJ5_9AGAR</name>
<reference evidence="3" key="1">
    <citation type="submission" date="2024-06" db="EMBL/GenBank/DDBJ databases">
        <title>Multi-omics analyses provide insights into the biosynthesis of the anticancer antibiotic pleurotin in Hohenbuehelia grisea.</title>
        <authorList>
            <person name="Weaver J.A."/>
            <person name="Alberti F."/>
        </authorList>
    </citation>
    <scope>NUCLEOTIDE SEQUENCE [LARGE SCALE GENOMIC DNA]</scope>
    <source>
        <strain evidence="3">T-177</strain>
    </source>
</reference>
<gene>
    <name evidence="2" type="ORF">HGRIS_014109</name>
</gene>
<evidence type="ECO:0000313" key="2">
    <source>
        <dbReference type="EMBL" id="KAL0958788.1"/>
    </source>
</evidence>
<feature type="region of interest" description="Disordered" evidence="1">
    <location>
        <begin position="1"/>
        <end position="28"/>
    </location>
</feature>
<feature type="region of interest" description="Disordered" evidence="1">
    <location>
        <begin position="70"/>
        <end position="114"/>
    </location>
</feature>
<sequence length="157" mass="17235">MPPRRHNKQLTVTNPYPKVSPSAPDLPTKEELQRMFAVKPRMLKGSGLPGEGVMMQTLFAPIIVNVKVPDHVDPGPGPPAGATTSPAPLVGPKAQNSINENLPSGPQPGPSKRDWWHMPPQFPVQYGPNGEMILKKPVNTRARRQIDLARSFSAHYR</sequence>
<dbReference type="EMBL" id="JASNQZ010000003">
    <property type="protein sequence ID" value="KAL0958788.1"/>
    <property type="molecule type" value="Genomic_DNA"/>
</dbReference>
<evidence type="ECO:0000313" key="3">
    <source>
        <dbReference type="Proteomes" id="UP001556367"/>
    </source>
</evidence>
<evidence type="ECO:0000256" key="1">
    <source>
        <dbReference type="SAM" id="MobiDB-lite"/>
    </source>
</evidence>
<organism evidence="2 3">
    <name type="scientific">Hohenbuehelia grisea</name>
    <dbReference type="NCBI Taxonomy" id="104357"/>
    <lineage>
        <taxon>Eukaryota</taxon>
        <taxon>Fungi</taxon>
        <taxon>Dikarya</taxon>
        <taxon>Basidiomycota</taxon>
        <taxon>Agaricomycotina</taxon>
        <taxon>Agaricomycetes</taxon>
        <taxon>Agaricomycetidae</taxon>
        <taxon>Agaricales</taxon>
        <taxon>Pleurotineae</taxon>
        <taxon>Pleurotaceae</taxon>
        <taxon>Hohenbuehelia</taxon>
    </lineage>
</organism>